<dbReference type="NCBIfam" id="TIGR00268">
    <property type="entry name" value="ATP-dependent sacrificial sulfur transferase LarE"/>
    <property type="match status" value="1"/>
</dbReference>
<feature type="non-terminal residue" evidence="2">
    <location>
        <position position="258"/>
    </location>
</feature>
<dbReference type="InterPro" id="IPR052188">
    <property type="entry name" value="Ni-pincer_cofactor_biosynth"/>
</dbReference>
<dbReference type="PIRSF" id="PIRSF006661">
    <property type="entry name" value="PP-lp_UCP006661"/>
    <property type="match status" value="1"/>
</dbReference>
<dbReference type="SUPFAM" id="SSF52402">
    <property type="entry name" value="Adenine nucleotide alpha hydrolases-like"/>
    <property type="match status" value="1"/>
</dbReference>
<proteinExistence type="predicted"/>
<sequence length="258" mass="28785">MVQITEKSVEEKRQQLVDIIKEMGSVIVAYSGGVDSALLAAIAYEVLDEKALAVTANSPSLAPSELEGAIGLATDLGIHYQIIETKETEREDYQANNPNRCFFCKDELYSHLVKYADTQGYAVITNGTNVDDLGDYRPGLEAAKQYGVRSPLVEANLTKQDIRDLSKKMGLPTWDKPAQACLSSRIPYGTMVTVEALTRIAKAEHFLRSKGFKQLRVRHHDTIARIEIEPKDFLALLDDSVRDEITEYFKSIGYSYVT</sequence>
<reference evidence="2" key="1">
    <citation type="submission" date="2018-05" db="EMBL/GenBank/DDBJ databases">
        <authorList>
            <person name="Lanie J.A."/>
            <person name="Ng W.-L."/>
            <person name="Kazmierczak K.M."/>
            <person name="Andrzejewski T.M."/>
            <person name="Davidsen T.M."/>
            <person name="Wayne K.J."/>
            <person name="Tettelin H."/>
            <person name="Glass J.I."/>
            <person name="Rusch D."/>
            <person name="Podicherti R."/>
            <person name="Tsui H.-C.T."/>
            <person name="Winkler M.E."/>
        </authorList>
    </citation>
    <scope>NUCLEOTIDE SEQUENCE</scope>
</reference>
<organism evidence="2">
    <name type="scientific">marine metagenome</name>
    <dbReference type="NCBI Taxonomy" id="408172"/>
    <lineage>
        <taxon>unclassified sequences</taxon>
        <taxon>metagenomes</taxon>
        <taxon>ecological metagenomes</taxon>
    </lineage>
</organism>
<dbReference type="Pfam" id="PF02540">
    <property type="entry name" value="NAD_synthase"/>
    <property type="match status" value="1"/>
</dbReference>
<dbReference type="GO" id="GO:0016783">
    <property type="term" value="F:sulfurtransferase activity"/>
    <property type="evidence" value="ECO:0007669"/>
    <property type="project" value="InterPro"/>
</dbReference>
<dbReference type="InterPro" id="IPR014729">
    <property type="entry name" value="Rossmann-like_a/b/a_fold"/>
</dbReference>
<dbReference type="AlphaFoldDB" id="A0A382YPZ0"/>
<feature type="domain" description="NAD/GMP synthase" evidence="1">
    <location>
        <begin position="21"/>
        <end position="95"/>
    </location>
</feature>
<dbReference type="EMBL" id="UINC01177458">
    <property type="protein sequence ID" value="SVD85111.1"/>
    <property type="molecule type" value="Genomic_DNA"/>
</dbReference>
<dbReference type="Gene3D" id="3.40.50.620">
    <property type="entry name" value="HUPs"/>
    <property type="match status" value="1"/>
</dbReference>
<accession>A0A382YPZ0</accession>
<dbReference type="CDD" id="cd01990">
    <property type="entry name" value="LarE-like"/>
    <property type="match status" value="1"/>
</dbReference>
<dbReference type="InterPro" id="IPR005232">
    <property type="entry name" value="LarE"/>
</dbReference>
<dbReference type="PANTHER" id="PTHR43169:SF2">
    <property type="entry name" value="NAD_GMP SYNTHASE DOMAIN-CONTAINING PROTEIN"/>
    <property type="match status" value="1"/>
</dbReference>
<dbReference type="InterPro" id="IPR022310">
    <property type="entry name" value="NAD/GMP_synthase"/>
</dbReference>
<evidence type="ECO:0000313" key="2">
    <source>
        <dbReference type="EMBL" id="SVD85111.1"/>
    </source>
</evidence>
<gene>
    <name evidence="2" type="ORF">METZ01_LOCUS437965</name>
</gene>
<protein>
    <recommendedName>
        <fullName evidence="1">NAD/GMP synthase domain-containing protein</fullName>
    </recommendedName>
</protein>
<name>A0A382YPZ0_9ZZZZ</name>
<dbReference type="GO" id="GO:0006163">
    <property type="term" value="P:purine nucleotide metabolic process"/>
    <property type="evidence" value="ECO:0007669"/>
    <property type="project" value="UniProtKB-ARBA"/>
</dbReference>
<dbReference type="PANTHER" id="PTHR43169">
    <property type="entry name" value="EXSB FAMILY PROTEIN"/>
    <property type="match status" value="1"/>
</dbReference>
<evidence type="ECO:0000259" key="1">
    <source>
        <dbReference type="Pfam" id="PF02540"/>
    </source>
</evidence>